<reference evidence="14 15" key="1">
    <citation type="submission" date="2017-07" db="EMBL/GenBank/DDBJ databases">
        <title>Recovery of genomes from metagenomes via a dereplication, aggregation, and scoring strategy.</title>
        <authorList>
            <person name="Sieber C.M."/>
            <person name="Probst A.J."/>
            <person name="Sharrar A."/>
            <person name="Thomas B.C."/>
            <person name="Hess M."/>
            <person name="Tringe S.G."/>
            <person name="Banfield J.F."/>
        </authorList>
    </citation>
    <scope>NUCLEOTIDE SEQUENCE [LARGE SCALE GENOMIC DNA]</scope>
    <source>
        <strain evidence="14">JGI_Cruoil_03_51_56</strain>
    </source>
</reference>
<dbReference type="InterPro" id="IPR052029">
    <property type="entry name" value="PpiD_chaperone"/>
</dbReference>
<dbReference type="PROSITE" id="PS50198">
    <property type="entry name" value="PPIC_PPIASE_2"/>
    <property type="match status" value="1"/>
</dbReference>
<keyword evidence="11" id="KW-0413">Isomerase</keyword>
<dbReference type="GO" id="GO:0005886">
    <property type="term" value="C:plasma membrane"/>
    <property type="evidence" value="ECO:0007669"/>
    <property type="project" value="UniProtKB-SubCell"/>
</dbReference>
<evidence type="ECO:0000256" key="8">
    <source>
        <dbReference type="ARBA" id="ARBA00038408"/>
    </source>
</evidence>
<evidence type="ECO:0000256" key="5">
    <source>
        <dbReference type="ARBA" id="ARBA00022989"/>
    </source>
</evidence>
<evidence type="ECO:0000259" key="13">
    <source>
        <dbReference type="PROSITE" id="PS50198"/>
    </source>
</evidence>
<evidence type="ECO:0000256" key="1">
    <source>
        <dbReference type="ARBA" id="ARBA00004382"/>
    </source>
</evidence>
<protein>
    <recommendedName>
        <fullName evidence="9">Periplasmic chaperone PpiD</fullName>
    </recommendedName>
    <alternativeName>
        <fullName evidence="10">Periplasmic folding chaperone</fullName>
    </alternativeName>
</protein>
<keyword evidence="6 12" id="KW-0472">Membrane</keyword>
<feature type="domain" description="PpiC" evidence="13">
    <location>
        <begin position="469"/>
        <end position="577"/>
    </location>
</feature>
<evidence type="ECO:0000256" key="11">
    <source>
        <dbReference type="PROSITE-ProRule" id="PRU00278"/>
    </source>
</evidence>
<feature type="transmembrane region" description="Helical" evidence="12">
    <location>
        <begin position="36"/>
        <end position="55"/>
    </location>
</feature>
<comment type="caution">
    <text evidence="14">The sequence shown here is derived from an EMBL/GenBank/DDBJ whole genome shotgun (WGS) entry which is preliminary data.</text>
</comment>
<gene>
    <name evidence="14" type="ORF">CH330_02705</name>
</gene>
<evidence type="ECO:0000256" key="7">
    <source>
        <dbReference type="ARBA" id="ARBA00023186"/>
    </source>
</evidence>
<evidence type="ECO:0000256" key="9">
    <source>
        <dbReference type="ARBA" id="ARBA00040743"/>
    </source>
</evidence>
<dbReference type="Gene3D" id="1.10.4030.10">
    <property type="entry name" value="Porin chaperone SurA, peptide-binding domain"/>
    <property type="match status" value="1"/>
</dbReference>
<dbReference type="EMBL" id="NOZP01000048">
    <property type="protein sequence ID" value="OYD16488.1"/>
    <property type="molecule type" value="Genomic_DNA"/>
</dbReference>
<comment type="subcellular location">
    <subcellularLocation>
        <location evidence="1">Cell inner membrane</location>
        <topology evidence="1">Single-pass type II membrane protein</topology>
        <orientation evidence="1">Periplasmic side</orientation>
    </subcellularLocation>
</comment>
<accession>A0A235BVV3</accession>
<dbReference type="Proteomes" id="UP000215559">
    <property type="component" value="Unassembled WGS sequence"/>
</dbReference>
<evidence type="ECO:0000256" key="4">
    <source>
        <dbReference type="ARBA" id="ARBA00022692"/>
    </source>
</evidence>
<name>A0A235BVV3_UNCW3</name>
<keyword evidence="7" id="KW-0143">Chaperone</keyword>
<evidence type="ECO:0000256" key="10">
    <source>
        <dbReference type="ARBA" id="ARBA00042775"/>
    </source>
</evidence>
<dbReference type="Gene3D" id="3.10.50.40">
    <property type="match status" value="2"/>
</dbReference>
<evidence type="ECO:0000256" key="12">
    <source>
        <dbReference type="SAM" id="Phobius"/>
    </source>
</evidence>
<organism evidence="14 15">
    <name type="scientific">candidate division WOR-3 bacterium JGI_Cruoil_03_51_56</name>
    <dbReference type="NCBI Taxonomy" id="1973747"/>
    <lineage>
        <taxon>Bacteria</taxon>
        <taxon>Bacteria division WOR-3</taxon>
    </lineage>
</organism>
<evidence type="ECO:0000256" key="3">
    <source>
        <dbReference type="ARBA" id="ARBA00022519"/>
    </source>
</evidence>
<dbReference type="GO" id="GO:0003755">
    <property type="term" value="F:peptidyl-prolyl cis-trans isomerase activity"/>
    <property type="evidence" value="ECO:0007669"/>
    <property type="project" value="UniProtKB-KW"/>
</dbReference>
<proteinExistence type="inferred from homology"/>
<keyword evidence="5 12" id="KW-1133">Transmembrane helix</keyword>
<dbReference type="SUPFAM" id="SSF109998">
    <property type="entry name" value="Triger factor/SurA peptide-binding domain-like"/>
    <property type="match status" value="1"/>
</dbReference>
<dbReference type="InterPro" id="IPR046357">
    <property type="entry name" value="PPIase_dom_sf"/>
</dbReference>
<dbReference type="SUPFAM" id="SSF54534">
    <property type="entry name" value="FKBP-like"/>
    <property type="match status" value="2"/>
</dbReference>
<keyword evidence="3" id="KW-0997">Cell inner membrane</keyword>
<evidence type="ECO:0000256" key="2">
    <source>
        <dbReference type="ARBA" id="ARBA00022475"/>
    </source>
</evidence>
<sequence length="620" mass="71348">MFRSFPCQVQENRLTSGIHSIKFSSMLTNLRRRTRLIMIIVAVGFIGGFLLGGTLCQVVKKRATGQKNRMIESGIVGTVGGHKITIDEYHNAKAYITDKYRQENQLRDLESEDYAQIEDKTWNFLISELTWGKLLKQTGIQTTKEEIIEIMKANPPEELRSNPQLLDSTGRFDQNKYLETMKNPRNQTYFTRYFQRLAEMLPKEKLRIDVLNSYRVTGLETDDALLETNGHWKITSLYFGPQLLTQKIEPTDEEMLAYYQAHPDEFQVHEIRRIRYVKFPFRVTHEDSNDARELIDKASKELKTGESFNLTIVDFSNLVPETTSVLFDLSRLDKATQDKIGELKPGHYSKPYLTPDGWQIVMLDSLRHDTVALRRVLVRIKMGPDAVAAIRDSVRNFLEEVKVGDFDSVAKSMKLKARKAQPMIDRKPNLAGLDLSSPTRLTNWAKRARQGEVMDVPLRGPTGYYVFQLSHLEDAHILDYEHAKQRVSWRVRQAKEKEVWLAEAQQAFTEIRAGKTFEQYAKENPKVETATEEFDGIQTCLRRKGPEFAGTVLALDSGKTSGVIETNWGAFILRCDKLSKTGTLTAKQFSQQRYQQLSQQVLQGILKEPEIHDYRDPFAY</sequence>
<dbReference type="PANTHER" id="PTHR47529">
    <property type="entry name" value="PEPTIDYL-PROLYL CIS-TRANS ISOMERASE D"/>
    <property type="match status" value="1"/>
</dbReference>
<keyword evidence="2" id="KW-1003">Cell membrane</keyword>
<evidence type="ECO:0000256" key="6">
    <source>
        <dbReference type="ARBA" id="ARBA00023136"/>
    </source>
</evidence>
<dbReference type="PANTHER" id="PTHR47529:SF1">
    <property type="entry name" value="PERIPLASMIC CHAPERONE PPID"/>
    <property type="match status" value="1"/>
</dbReference>
<comment type="similarity">
    <text evidence="8">Belongs to the PpiD chaperone family.</text>
</comment>
<dbReference type="Pfam" id="PF13145">
    <property type="entry name" value="Rotamase_2"/>
    <property type="match status" value="1"/>
</dbReference>
<keyword evidence="4 12" id="KW-0812">Transmembrane</keyword>
<keyword evidence="11" id="KW-0697">Rotamase</keyword>
<evidence type="ECO:0000313" key="15">
    <source>
        <dbReference type="Proteomes" id="UP000215559"/>
    </source>
</evidence>
<dbReference type="AlphaFoldDB" id="A0A235BVV3"/>
<dbReference type="Pfam" id="PF00639">
    <property type="entry name" value="Rotamase"/>
    <property type="match status" value="1"/>
</dbReference>
<dbReference type="InterPro" id="IPR027304">
    <property type="entry name" value="Trigger_fact/SurA_dom_sf"/>
</dbReference>
<evidence type="ECO:0000313" key="14">
    <source>
        <dbReference type="EMBL" id="OYD16488.1"/>
    </source>
</evidence>
<dbReference type="InterPro" id="IPR000297">
    <property type="entry name" value="PPIase_PpiC"/>
</dbReference>
<dbReference type="Pfam" id="PF13623">
    <property type="entry name" value="SurA_N_2"/>
    <property type="match status" value="1"/>
</dbReference>